<dbReference type="GO" id="GO:0043169">
    <property type="term" value="F:cation binding"/>
    <property type="evidence" value="ECO:0007669"/>
    <property type="project" value="InterPro"/>
</dbReference>
<evidence type="ECO:0000256" key="2">
    <source>
        <dbReference type="ARBA" id="ARBA00002953"/>
    </source>
</evidence>
<reference evidence="13 14" key="1">
    <citation type="submission" date="2020-08" db="EMBL/GenBank/DDBJ databases">
        <title>Croceimicrobium hydrocarbonivorans gen. nov., sp. nov., a novel marine bacterium isolated from a bacterial consortium that degrades polyethylene terephthalate.</title>
        <authorList>
            <person name="Liu R."/>
        </authorList>
    </citation>
    <scope>NUCLEOTIDE SEQUENCE [LARGE SCALE GENOMIC DNA]</scope>
    <source>
        <strain evidence="13 14">A20-9</strain>
    </source>
</reference>
<dbReference type="AlphaFoldDB" id="A0A7H0VCF8"/>
<dbReference type="GO" id="GO:0003844">
    <property type="term" value="F:1,4-alpha-glucan branching enzyme activity"/>
    <property type="evidence" value="ECO:0007669"/>
    <property type="project" value="UniProtKB-UniRule"/>
</dbReference>
<dbReference type="HAMAP" id="MF_00685">
    <property type="entry name" value="GlgB"/>
    <property type="match status" value="1"/>
</dbReference>
<proteinExistence type="inferred from homology"/>
<evidence type="ECO:0000256" key="5">
    <source>
        <dbReference type="ARBA" id="ARBA00022600"/>
    </source>
</evidence>
<accession>A0A7H0VCF8</accession>
<evidence type="ECO:0000256" key="9">
    <source>
        <dbReference type="ARBA" id="ARBA00023277"/>
    </source>
</evidence>
<evidence type="ECO:0000256" key="8">
    <source>
        <dbReference type="ARBA" id="ARBA00023056"/>
    </source>
</evidence>
<comment type="similarity">
    <text evidence="4 10">Belongs to the glycosyl hydrolase 13 family. GlgB subfamily.</text>
</comment>
<dbReference type="CDD" id="cd11322">
    <property type="entry name" value="AmyAc_Glg_BE"/>
    <property type="match status" value="1"/>
</dbReference>
<dbReference type="InterPro" id="IPR006407">
    <property type="entry name" value="GlgB"/>
</dbReference>
<dbReference type="Gene3D" id="3.20.20.80">
    <property type="entry name" value="Glycosidases"/>
    <property type="match status" value="1"/>
</dbReference>
<dbReference type="InterPro" id="IPR013780">
    <property type="entry name" value="Glyco_hydro_b"/>
</dbReference>
<dbReference type="NCBIfam" id="NF003811">
    <property type="entry name" value="PRK05402.1"/>
    <property type="match status" value="1"/>
</dbReference>
<comment type="function">
    <text evidence="2 10">Catalyzes the formation of the alpha-1,6-glucosidic linkages in glycogen by scission of a 1,4-alpha-linked oligosaccharide from growing alpha-1,4-glucan chains and the subsequent attachment of the oligosaccharide to the alpha-1,6 position.</text>
</comment>
<dbReference type="EC" id="2.4.1.18" evidence="10"/>
<evidence type="ECO:0000313" key="13">
    <source>
        <dbReference type="EMBL" id="QNR23406.1"/>
    </source>
</evidence>
<dbReference type="SUPFAM" id="SSF51445">
    <property type="entry name" value="(Trans)glycosidases"/>
    <property type="match status" value="1"/>
</dbReference>
<dbReference type="UniPathway" id="UPA00164"/>
<dbReference type="PANTHER" id="PTHR43651">
    <property type="entry name" value="1,4-ALPHA-GLUCAN-BRANCHING ENZYME"/>
    <property type="match status" value="1"/>
</dbReference>
<dbReference type="NCBIfam" id="NF008967">
    <property type="entry name" value="PRK12313.1"/>
    <property type="match status" value="1"/>
</dbReference>
<dbReference type="InterPro" id="IPR044143">
    <property type="entry name" value="GlgB_N_E_set_prok"/>
</dbReference>
<keyword evidence="5 10" id="KW-0321">Glycogen metabolism</keyword>
<dbReference type="GO" id="GO:0005978">
    <property type="term" value="P:glycogen biosynthetic process"/>
    <property type="evidence" value="ECO:0007669"/>
    <property type="project" value="UniProtKB-UniRule"/>
</dbReference>
<dbReference type="PANTHER" id="PTHR43651:SF3">
    <property type="entry name" value="1,4-ALPHA-GLUCAN-BRANCHING ENZYME"/>
    <property type="match status" value="1"/>
</dbReference>
<evidence type="ECO:0000259" key="12">
    <source>
        <dbReference type="SMART" id="SM00642"/>
    </source>
</evidence>
<dbReference type="InterPro" id="IPR004193">
    <property type="entry name" value="Glyco_hydro_13_N"/>
</dbReference>
<dbReference type="GO" id="GO:0005829">
    <property type="term" value="C:cytosol"/>
    <property type="evidence" value="ECO:0007669"/>
    <property type="project" value="TreeGrafter"/>
</dbReference>
<evidence type="ECO:0000313" key="14">
    <source>
        <dbReference type="Proteomes" id="UP000516305"/>
    </source>
</evidence>
<keyword evidence="9 10" id="KW-0119">Carbohydrate metabolism</keyword>
<evidence type="ECO:0000256" key="6">
    <source>
        <dbReference type="ARBA" id="ARBA00022676"/>
    </source>
</evidence>
<keyword evidence="14" id="KW-1185">Reference proteome</keyword>
<dbReference type="Proteomes" id="UP000516305">
    <property type="component" value="Chromosome"/>
</dbReference>
<dbReference type="InterPro" id="IPR006047">
    <property type="entry name" value="GH13_cat_dom"/>
</dbReference>
<protein>
    <recommendedName>
        <fullName evidence="10">1,4-alpha-glucan branching enzyme GlgB</fullName>
        <ecNumber evidence="10">2.4.1.18</ecNumber>
    </recommendedName>
    <alternativeName>
        <fullName evidence="10">1,4-alpha-D-glucan:1,4-alpha-D-glucan 6-glucosyl-transferase</fullName>
    </alternativeName>
    <alternativeName>
        <fullName evidence="10">Alpha-(1-&gt;4)-glucan branching enzyme</fullName>
    </alternativeName>
    <alternativeName>
        <fullName evidence="10">Glycogen branching enzyme</fullName>
        <shortName evidence="10">BE</shortName>
    </alternativeName>
</protein>
<dbReference type="FunFam" id="3.20.20.80:FF:000003">
    <property type="entry name" value="1,4-alpha-glucan branching enzyme GlgB"/>
    <property type="match status" value="1"/>
</dbReference>
<evidence type="ECO:0000256" key="11">
    <source>
        <dbReference type="PIRSR" id="PIRSR000463-1"/>
    </source>
</evidence>
<dbReference type="KEGG" id="chyd:H4K34_13605"/>
<keyword evidence="8 10" id="KW-0320">Glycogen biosynthesis</keyword>
<dbReference type="FunFam" id="2.60.40.1180:FF:000002">
    <property type="entry name" value="1,4-alpha-glucan branching enzyme GlgB"/>
    <property type="match status" value="1"/>
</dbReference>
<dbReference type="GO" id="GO:0004553">
    <property type="term" value="F:hydrolase activity, hydrolyzing O-glycosyl compounds"/>
    <property type="evidence" value="ECO:0007669"/>
    <property type="project" value="InterPro"/>
</dbReference>
<dbReference type="Gene3D" id="2.60.40.1180">
    <property type="entry name" value="Golgi alpha-mannosidase II"/>
    <property type="match status" value="1"/>
</dbReference>
<dbReference type="SUPFAM" id="SSF51011">
    <property type="entry name" value="Glycosyl hydrolase domain"/>
    <property type="match status" value="1"/>
</dbReference>
<evidence type="ECO:0000256" key="4">
    <source>
        <dbReference type="ARBA" id="ARBA00009000"/>
    </source>
</evidence>
<keyword evidence="6 10" id="KW-0328">Glycosyltransferase</keyword>
<gene>
    <name evidence="10 13" type="primary">glgB</name>
    <name evidence="13" type="ORF">H4K34_13605</name>
</gene>
<comment type="subunit">
    <text evidence="10">Monomer.</text>
</comment>
<keyword evidence="7 10" id="KW-0808">Transferase</keyword>
<dbReference type="RefSeq" id="WP_210757937.1">
    <property type="nucleotide sequence ID" value="NZ_CP060139.1"/>
</dbReference>
<dbReference type="InterPro" id="IPR006048">
    <property type="entry name" value="A-amylase/branching_C"/>
</dbReference>
<dbReference type="Pfam" id="PF02922">
    <property type="entry name" value="CBM_48"/>
    <property type="match status" value="1"/>
</dbReference>
<evidence type="ECO:0000256" key="1">
    <source>
        <dbReference type="ARBA" id="ARBA00000826"/>
    </source>
</evidence>
<feature type="domain" description="Glycosyl hydrolase family 13 catalytic" evidence="12">
    <location>
        <begin position="159"/>
        <end position="519"/>
    </location>
</feature>
<dbReference type="InterPro" id="IPR037439">
    <property type="entry name" value="Branching_enzy"/>
</dbReference>
<evidence type="ECO:0000256" key="10">
    <source>
        <dbReference type="HAMAP-Rule" id="MF_00685"/>
    </source>
</evidence>
<dbReference type="PIRSF" id="PIRSF000463">
    <property type="entry name" value="GlgB"/>
    <property type="match status" value="1"/>
</dbReference>
<evidence type="ECO:0000256" key="7">
    <source>
        <dbReference type="ARBA" id="ARBA00022679"/>
    </source>
</evidence>
<evidence type="ECO:0000256" key="3">
    <source>
        <dbReference type="ARBA" id="ARBA00004964"/>
    </source>
</evidence>
<sequence length="637" mass="74007">MPTKTQAHSLFSDQDIHLFREGRHYRLYQHFGSHPLELNGEAGVYFAVYAPAAEKVEVIGNFNHWQGEDYPLMVRWDSSGIWEGFIPGVKVGDLYKYKISHADLVDPLEKADPYARQAEHPPRTASIICDNKEHKWGDSKWMKARYEHNNLEAPMSVYEVHLASWKRKENGDVLGYRELAEDLVPYVKNAGFSHVEFMPIMEYPYEPSWGYQITGYFAASSRFGPAEDLKYLIEAFHKEGIGVILDWVPSHFPDDLHGLGKFDGSCVYEHPDPRKGYHPDWKSLIFNYGRPEVRSFLISNALFWLDQYHVDGLRVDAVASMLYLDYSRQDGQWEPNHLGGNENLDAIAFIKDFNEAVYKNYPDVQTIAEESTSFNRVSYPTYDGGLGFGLKWMMGWMNDNLEYFKKDPIYRRYHQNEITFSLAYAFTEHFMLPLSHDEVVYGKKSLLSKMPGDAWKQFANLRLLLSWMYLHPGAKLLFMGGEFGQRKEWQFEEGLQWQEFEMESHQGVFQSLKALNALYRKEKPLYKNNYAYESFEWLEHNDANNSVLSFIRKSGKEELVCVLNCTPQPHDEYRIGAPAPGQYELIYNSDQEEFWGSNYPLKQSLKSDKIAWQGREQSLDLILPPLAAVVYKRKGKA</sequence>
<dbReference type="NCBIfam" id="TIGR01515">
    <property type="entry name" value="branching_enzym"/>
    <property type="match status" value="1"/>
</dbReference>
<dbReference type="SMART" id="SM00642">
    <property type="entry name" value="Aamy"/>
    <property type="match status" value="1"/>
</dbReference>
<feature type="active site" description="Nucleophile" evidence="10 11">
    <location>
        <position position="316"/>
    </location>
</feature>
<dbReference type="Gene3D" id="2.60.40.10">
    <property type="entry name" value="Immunoglobulins"/>
    <property type="match status" value="1"/>
</dbReference>
<dbReference type="CDD" id="cd02855">
    <property type="entry name" value="E_set_GBE_prok_N"/>
    <property type="match status" value="1"/>
</dbReference>
<comment type="catalytic activity">
    <reaction evidence="1 10">
        <text>Transfers a segment of a (1-&gt;4)-alpha-D-glucan chain to a primary hydroxy group in a similar glucan chain.</text>
        <dbReference type="EC" id="2.4.1.18"/>
    </reaction>
</comment>
<organism evidence="13 14">
    <name type="scientific">Croceimicrobium hydrocarbonivorans</name>
    <dbReference type="NCBI Taxonomy" id="2761580"/>
    <lineage>
        <taxon>Bacteria</taxon>
        <taxon>Pseudomonadati</taxon>
        <taxon>Bacteroidota</taxon>
        <taxon>Flavobacteriia</taxon>
        <taxon>Flavobacteriales</taxon>
        <taxon>Owenweeksiaceae</taxon>
        <taxon>Croceimicrobium</taxon>
    </lineage>
</organism>
<dbReference type="Pfam" id="PF00128">
    <property type="entry name" value="Alpha-amylase"/>
    <property type="match status" value="2"/>
</dbReference>
<name>A0A7H0VCF8_9FLAO</name>
<dbReference type="InterPro" id="IPR013783">
    <property type="entry name" value="Ig-like_fold"/>
</dbReference>
<feature type="active site" description="Proton donor" evidence="10 11">
    <location>
        <position position="369"/>
    </location>
</feature>
<dbReference type="EMBL" id="CP060139">
    <property type="protein sequence ID" value="QNR23406.1"/>
    <property type="molecule type" value="Genomic_DNA"/>
</dbReference>
<comment type="pathway">
    <text evidence="3 10">Glycan biosynthesis; glycogen biosynthesis.</text>
</comment>
<dbReference type="Pfam" id="PF02806">
    <property type="entry name" value="Alpha-amylase_C"/>
    <property type="match status" value="1"/>
</dbReference>
<dbReference type="InterPro" id="IPR017853">
    <property type="entry name" value="GH"/>
</dbReference>